<name>A0A9D8PRL2_9DELT</name>
<feature type="domain" description="ABC3 transporter permease C-terminal" evidence="8">
    <location>
        <begin position="275"/>
        <end position="405"/>
    </location>
</feature>
<evidence type="ECO:0000259" key="8">
    <source>
        <dbReference type="Pfam" id="PF02687"/>
    </source>
</evidence>
<dbReference type="AlphaFoldDB" id="A0A9D8PRL2"/>
<keyword evidence="4 7" id="KW-0812">Transmembrane</keyword>
<evidence type="ECO:0000256" key="3">
    <source>
        <dbReference type="ARBA" id="ARBA00022475"/>
    </source>
</evidence>
<evidence type="ECO:0000256" key="1">
    <source>
        <dbReference type="ARBA" id="ARBA00004651"/>
    </source>
</evidence>
<comment type="subcellular location">
    <subcellularLocation>
        <location evidence="1">Cell membrane</location>
        <topology evidence="1">Multi-pass membrane protein</topology>
    </subcellularLocation>
</comment>
<comment type="caution">
    <text evidence="10">The sequence shown here is derived from an EMBL/GenBank/DDBJ whole genome shotgun (WGS) entry which is preliminary data.</text>
</comment>
<dbReference type="PANTHER" id="PTHR30489">
    <property type="entry name" value="LIPOPROTEIN-RELEASING SYSTEM TRANSMEMBRANE PROTEIN LOLE"/>
    <property type="match status" value="1"/>
</dbReference>
<proteinExistence type="inferred from homology"/>
<dbReference type="InterPro" id="IPR051447">
    <property type="entry name" value="Lipoprotein-release_system"/>
</dbReference>
<comment type="similarity">
    <text evidence="2">Belongs to the ABC-4 integral membrane protein family. LolC/E subfamily.</text>
</comment>
<dbReference type="PANTHER" id="PTHR30489:SF0">
    <property type="entry name" value="LIPOPROTEIN-RELEASING SYSTEM TRANSMEMBRANE PROTEIN LOLE"/>
    <property type="match status" value="1"/>
</dbReference>
<keyword evidence="6 7" id="KW-0472">Membrane</keyword>
<feature type="transmembrane region" description="Helical" evidence="7">
    <location>
        <begin position="271"/>
        <end position="296"/>
    </location>
</feature>
<dbReference type="GO" id="GO:0098797">
    <property type="term" value="C:plasma membrane protein complex"/>
    <property type="evidence" value="ECO:0007669"/>
    <property type="project" value="TreeGrafter"/>
</dbReference>
<evidence type="ECO:0000256" key="7">
    <source>
        <dbReference type="SAM" id="Phobius"/>
    </source>
</evidence>
<feature type="transmembrane region" description="Helical" evidence="7">
    <location>
        <begin position="373"/>
        <end position="398"/>
    </location>
</feature>
<accession>A0A9D8PRL2</accession>
<evidence type="ECO:0000256" key="6">
    <source>
        <dbReference type="ARBA" id="ARBA00023136"/>
    </source>
</evidence>
<evidence type="ECO:0000256" key="2">
    <source>
        <dbReference type="ARBA" id="ARBA00005236"/>
    </source>
</evidence>
<reference evidence="10" key="1">
    <citation type="journal article" date="2021" name="Environ. Microbiol.">
        <title>Genomic characterization of three novel Desulfobacterota classes expand the metabolic and phylogenetic diversity of the phylum.</title>
        <authorList>
            <person name="Murphy C.L."/>
            <person name="Biggerstaff J."/>
            <person name="Eichhorn A."/>
            <person name="Ewing E."/>
            <person name="Shahan R."/>
            <person name="Soriano D."/>
            <person name="Stewart S."/>
            <person name="VanMol K."/>
            <person name="Walker R."/>
            <person name="Walters P."/>
            <person name="Elshahed M.S."/>
            <person name="Youssef N.H."/>
        </authorList>
    </citation>
    <scope>NUCLEOTIDE SEQUENCE</scope>
    <source>
        <strain evidence="10">Zod_Metabat.24</strain>
    </source>
</reference>
<evidence type="ECO:0000313" key="11">
    <source>
        <dbReference type="Proteomes" id="UP000809273"/>
    </source>
</evidence>
<evidence type="ECO:0000256" key="5">
    <source>
        <dbReference type="ARBA" id="ARBA00022989"/>
    </source>
</evidence>
<feature type="transmembrane region" description="Helical" evidence="7">
    <location>
        <begin position="316"/>
        <end position="346"/>
    </location>
</feature>
<dbReference type="EMBL" id="JAFGIX010000070">
    <property type="protein sequence ID" value="MBN1574265.1"/>
    <property type="molecule type" value="Genomic_DNA"/>
</dbReference>
<protein>
    <submittedName>
        <fullName evidence="10">ABC transporter permease</fullName>
    </submittedName>
</protein>
<evidence type="ECO:0000259" key="9">
    <source>
        <dbReference type="Pfam" id="PF12704"/>
    </source>
</evidence>
<dbReference type="InterPro" id="IPR025857">
    <property type="entry name" value="MacB_PCD"/>
</dbReference>
<keyword evidence="5 7" id="KW-1133">Transmembrane helix</keyword>
<dbReference type="InterPro" id="IPR003838">
    <property type="entry name" value="ABC3_permease_C"/>
</dbReference>
<dbReference type="Proteomes" id="UP000809273">
    <property type="component" value="Unassembled WGS sequence"/>
</dbReference>
<sequence length="412" mass="46705">MEDGRYLIIKLAWRNIWRNKRRTIITVSAVVFAVTLSIFSWCFAVGEHEQMIDNTLKIHTGNLQVHDLGYWDDKTIYKSFAPPEELISFLDNDKRIEAYVRRLNVDALISSGADTDGVLLIGVEPERELKFSSIEKKKFRGEYLKPGDLEGIFLGETLAKNLNVDVGDKIVVICQDFYGGISAEVYNLTGTFRSGSPEMDRSMAFINLAAVQYLLSMEGRVSEVSLFLSESRALKKVARDIKGIVDLEEYEVMTWDELLPELVQVIELDNVFGYIFFGMIMLVVIFGILNTILMSVMERYREFGVMMALGTKPANLVRLILTESFFIAVLGVIVGNILGFAIAYYYTVVPFDLSSYSASLETFGMDPYIYTKIYVWVFLLTDIIIVLSTLLSALYPAIKASRLKPVRALRYV</sequence>
<evidence type="ECO:0000313" key="10">
    <source>
        <dbReference type="EMBL" id="MBN1574265.1"/>
    </source>
</evidence>
<dbReference type="Pfam" id="PF12704">
    <property type="entry name" value="MacB_PCD"/>
    <property type="match status" value="1"/>
</dbReference>
<organism evidence="10 11">
    <name type="scientific">Candidatus Zymogenus saltonus</name>
    <dbReference type="NCBI Taxonomy" id="2844893"/>
    <lineage>
        <taxon>Bacteria</taxon>
        <taxon>Deltaproteobacteria</taxon>
        <taxon>Candidatus Zymogenia</taxon>
        <taxon>Candidatus Zymogeniales</taxon>
        <taxon>Candidatus Zymogenaceae</taxon>
        <taxon>Candidatus Zymogenus</taxon>
    </lineage>
</organism>
<keyword evidence="3" id="KW-1003">Cell membrane</keyword>
<gene>
    <name evidence="10" type="ORF">JW984_13790</name>
</gene>
<dbReference type="Pfam" id="PF02687">
    <property type="entry name" value="FtsX"/>
    <property type="match status" value="1"/>
</dbReference>
<reference evidence="10" key="2">
    <citation type="submission" date="2021-01" db="EMBL/GenBank/DDBJ databases">
        <authorList>
            <person name="Hahn C.R."/>
            <person name="Youssef N.H."/>
            <person name="Elshahed M."/>
        </authorList>
    </citation>
    <scope>NUCLEOTIDE SEQUENCE</scope>
    <source>
        <strain evidence="10">Zod_Metabat.24</strain>
    </source>
</reference>
<dbReference type="GO" id="GO:0044874">
    <property type="term" value="P:lipoprotein localization to outer membrane"/>
    <property type="evidence" value="ECO:0007669"/>
    <property type="project" value="TreeGrafter"/>
</dbReference>
<feature type="transmembrane region" description="Helical" evidence="7">
    <location>
        <begin position="24"/>
        <end position="46"/>
    </location>
</feature>
<feature type="domain" description="MacB-like periplasmic core" evidence="9">
    <location>
        <begin position="23"/>
        <end position="242"/>
    </location>
</feature>
<evidence type="ECO:0000256" key="4">
    <source>
        <dbReference type="ARBA" id="ARBA00022692"/>
    </source>
</evidence>